<gene>
    <name evidence="2" type="ORF">AUCHE_04_00150</name>
</gene>
<comment type="caution">
    <text evidence="2">The sequence shown here is derived from an EMBL/GenBank/DDBJ whole genome shotgun (WGS) entry which is preliminary data.</text>
</comment>
<feature type="transmembrane region" description="Helical" evidence="1">
    <location>
        <begin position="21"/>
        <end position="38"/>
    </location>
</feature>
<evidence type="ECO:0000313" key="3">
    <source>
        <dbReference type="Proteomes" id="UP000008495"/>
    </source>
</evidence>
<evidence type="ECO:0000313" key="2">
    <source>
        <dbReference type="EMBL" id="GAB76975.1"/>
    </source>
</evidence>
<protein>
    <submittedName>
        <fullName evidence="2">Uncharacterized protein</fullName>
    </submittedName>
</protein>
<dbReference type="OrthoDB" id="3853596at2"/>
<keyword evidence="1" id="KW-0812">Transmembrane</keyword>
<dbReference type="Proteomes" id="UP000008495">
    <property type="component" value="Unassembled WGS sequence"/>
</dbReference>
<dbReference type="RefSeq" id="WP_006501726.1">
    <property type="nucleotide sequence ID" value="NZ_BAGZ01000004.1"/>
</dbReference>
<proteinExistence type="predicted"/>
<evidence type="ECO:0000256" key="1">
    <source>
        <dbReference type="SAM" id="Phobius"/>
    </source>
</evidence>
<feature type="transmembrane region" description="Helical" evidence="1">
    <location>
        <begin position="79"/>
        <end position="98"/>
    </location>
</feature>
<dbReference type="AlphaFoldDB" id="K6VNL7"/>
<feature type="transmembrane region" description="Helical" evidence="1">
    <location>
        <begin position="104"/>
        <end position="123"/>
    </location>
</feature>
<sequence length="133" mass="14644">MDERMPRRRRAPDRPHVVEGLPEAAWSVFVLTVFAAGYGPDSPVFAQSPVVGFCCIATGALIVWWALRCSLSRAVRVHGYPVKVTVFCGAVAGALAVADGPWMRIGVVVATVLHCSWVNEWWLRRRPISLGMK</sequence>
<dbReference type="EMBL" id="BAGZ01000004">
    <property type="protein sequence ID" value="GAB76975.1"/>
    <property type="molecule type" value="Genomic_DNA"/>
</dbReference>
<organism evidence="2 3">
    <name type="scientific">Austwickia chelonae NBRC 105200</name>
    <dbReference type="NCBI Taxonomy" id="1184607"/>
    <lineage>
        <taxon>Bacteria</taxon>
        <taxon>Bacillati</taxon>
        <taxon>Actinomycetota</taxon>
        <taxon>Actinomycetes</taxon>
        <taxon>Micrococcales</taxon>
        <taxon>Dermatophilaceae</taxon>
        <taxon>Austwickia</taxon>
    </lineage>
</organism>
<feature type="transmembrane region" description="Helical" evidence="1">
    <location>
        <begin position="44"/>
        <end position="67"/>
    </location>
</feature>
<reference evidence="2 3" key="1">
    <citation type="submission" date="2012-08" db="EMBL/GenBank/DDBJ databases">
        <title>Whole genome shotgun sequence of Austwickia chelonae NBRC 105200.</title>
        <authorList>
            <person name="Yoshida I."/>
            <person name="Hosoyama A."/>
            <person name="Tsuchikane K."/>
            <person name="Katsumata H."/>
            <person name="Ando Y."/>
            <person name="Ohji S."/>
            <person name="Hamada M."/>
            <person name="Tamura T."/>
            <person name="Yamazoe A."/>
            <person name="Yamazaki S."/>
            <person name="Fujita N."/>
        </authorList>
    </citation>
    <scope>NUCLEOTIDE SEQUENCE [LARGE SCALE GENOMIC DNA]</scope>
    <source>
        <strain evidence="2 3">NBRC 105200</strain>
    </source>
</reference>
<keyword evidence="1" id="KW-1133">Transmembrane helix</keyword>
<accession>K6VNL7</accession>
<keyword evidence="3" id="KW-1185">Reference proteome</keyword>
<name>K6VNL7_9MICO</name>
<keyword evidence="1" id="KW-0472">Membrane</keyword>